<evidence type="ECO:0000256" key="1">
    <source>
        <dbReference type="SAM" id="Phobius"/>
    </source>
</evidence>
<evidence type="ECO:0000313" key="2">
    <source>
        <dbReference type="EMBL" id="KAL2525300.1"/>
    </source>
</evidence>
<keyword evidence="1" id="KW-0812">Transmembrane</keyword>
<keyword evidence="1" id="KW-1133">Transmembrane helix</keyword>
<accession>A0ABD1UJQ8</accession>
<feature type="transmembrane region" description="Helical" evidence="1">
    <location>
        <begin position="114"/>
        <end position="139"/>
    </location>
</feature>
<sequence length="155" mass="17940">MDAVIPHETILLNRTRFRLQFSAHVEGFTMPSLEPGCRRAVNSSEILNISRHHESARWLIEVLIDDQLSGMKLNAEHFLSHVLIVFESKRHENGENTIVAKGVKDTNVDMFLRMGWVVILLLLLFVVFYLQLTLINLLICKSMKIKKEHEKTQFS</sequence>
<dbReference type="AlphaFoldDB" id="A0ABD1UJQ8"/>
<organism evidence="2 3">
    <name type="scientific">Abeliophyllum distichum</name>
    <dbReference type="NCBI Taxonomy" id="126358"/>
    <lineage>
        <taxon>Eukaryota</taxon>
        <taxon>Viridiplantae</taxon>
        <taxon>Streptophyta</taxon>
        <taxon>Embryophyta</taxon>
        <taxon>Tracheophyta</taxon>
        <taxon>Spermatophyta</taxon>
        <taxon>Magnoliopsida</taxon>
        <taxon>eudicotyledons</taxon>
        <taxon>Gunneridae</taxon>
        <taxon>Pentapetalae</taxon>
        <taxon>asterids</taxon>
        <taxon>lamiids</taxon>
        <taxon>Lamiales</taxon>
        <taxon>Oleaceae</taxon>
        <taxon>Forsythieae</taxon>
        <taxon>Abeliophyllum</taxon>
    </lineage>
</organism>
<reference evidence="3" key="1">
    <citation type="submission" date="2024-07" db="EMBL/GenBank/DDBJ databases">
        <title>Two chromosome-level genome assemblies of Korean endemic species Abeliophyllum distichum and Forsythia ovata (Oleaceae).</title>
        <authorList>
            <person name="Jang H."/>
        </authorList>
    </citation>
    <scope>NUCLEOTIDE SEQUENCE [LARGE SCALE GENOMIC DNA]</scope>
</reference>
<comment type="caution">
    <text evidence="2">The sequence shown here is derived from an EMBL/GenBank/DDBJ whole genome shotgun (WGS) entry which is preliminary data.</text>
</comment>
<dbReference type="EMBL" id="JBFOLK010000003">
    <property type="protein sequence ID" value="KAL2525300.1"/>
    <property type="molecule type" value="Genomic_DNA"/>
</dbReference>
<dbReference type="Proteomes" id="UP001604336">
    <property type="component" value="Unassembled WGS sequence"/>
</dbReference>
<proteinExistence type="predicted"/>
<evidence type="ECO:0000313" key="3">
    <source>
        <dbReference type="Proteomes" id="UP001604336"/>
    </source>
</evidence>
<keyword evidence="1" id="KW-0472">Membrane</keyword>
<protein>
    <submittedName>
        <fullName evidence="2">Uncharacterized protein</fullName>
    </submittedName>
</protein>
<gene>
    <name evidence="2" type="ORF">Adt_10354</name>
</gene>
<name>A0ABD1UJQ8_9LAMI</name>
<keyword evidence="3" id="KW-1185">Reference proteome</keyword>